<dbReference type="InterPro" id="IPR034660">
    <property type="entry name" value="DinB/YfiT-like"/>
</dbReference>
<dbReference type="SUPFAM" id="SSF141571">
    <property type="entry name" value="Pentapeptide repeat-like"/>
    <property type="match status" value="1"/>
</dbReference>
<accession>A0A1I3NJB1</accession>
<feature type="region of interest" description="Disordered" evidence="1">
    <location>
        <begin position="205"/>
        <end position="224"/>
    </location>
</feature>
<dbReference type="OrthoDB" id="3542438at2"/>
<keyword evidence="4" id="KW-1185">Reference proteome</keyword>
<protein>
    <submittedName>
        <fullName evidence="3">Pentapeptide repeat-containing protein</fullName>
    </submittedName>
</protein>
<dbReference type="Pfam" id="PF12867">
    <property type="entry name" value="DinB_2"/>
    <property type="match status" value="1"/>
</dbReference>
<sequence length="258" mass="29189">MAEFGEEDLSGSTFDWTDLSGSTFRAASLSNVTIRGTDLHHVKMTGVELWDVDISGEVRGLRINGVDVTAYVDAEVARREPDLAKMHPDDPAGFREAWDLLEKLWDGTVERARSLEPAQLHEQVDGEWSFIETLRHLSFATASWVHRTIGGDSAPWHPLDLPWDEAPEGKGFPRDRAALPSLEEVLELRRTRQADVRRVVEGLTEETLAAETTPPDDAGWPPPRPFPVKECLSIVLNEEWWHRTYAERDLAILEQRPH</sequence>
<dbReference type="AlphaFoldDB" id="A0A1I3NJB1"/>
<feature type="domain" description="DinB-like" evidence="2">
    <location>
        <begin position="101"/>
        <end position="245"/>
    </location>
</feature>
<dbReference type="Gene3D" id="1.20.120.450">
    <property type="entry name" value="dinb family like domain"/>
    <property type="match status" value="1"/>
</dbReference>
<proteinExistence type="predicted"/>
<evidence type="ECO:0000259" key="2">
    <source>
        <dbReference type="Pfam" id="PF12867"/>
    </source>
</evidence>
<reference evidence="3 4" key="1">
    <citation type="submission" date="2016-10" db="EMBL/GenBank/DDBJ databases">
        <authorList>
            <person name="de Groot N.N."/>
        </authorList>
    </citation>
    <scope>NUCLEOTIDE SEQUENCE [LARGE SCALE GENOMIC DNA]</scope>
    <source>
        <strain evidence="3 4">CGMCC 1.11156</strain>
    </source>
</reference>
<dbReference type="InterPro" id="IPR001646">
    <property type="entry name" value="5peptide_repeat"/>
</dbReference>
<gene>
    <name evidence="3" type="ORF">SAMN05216561_11816</name>
</gene>
<dbReference type="EMBL" id="FOQG01000018">
    <property type="protein sequence ID" value="SFJ09050.1"/>
    <property type="molecule type" value="Genomic_DNA"/>
</dbReference>
<name>A0A1I3NJB1_9ACTN</name>
<dbReference type="Proteomes" id="UP000198649">
    <property type="component" value="Unassembled WGS sequence"/>
</dbReference>
<evidence type="ECO:0000313" key="4">
    <source>
        <dbReference type="Proteomes" id="UP000198649"/>
    </source>
</evidence>
<feature type="compositionally biased region" description="Low complexity" evidence="1">
    <location>
        <begin position="205"/>
        <end position="219"/>
    </location>
</feature>
<organism evidence="3 4">
    <name type="scientific">Nocardioides psychrotolerans</name>
    <dbReference type="NCBI Taxonomy" id="1005945"/>
    <lineage>
        <taxon>Bacteria</taxon>
        <taxon>Bacillati</taxon>
        <taxon>Actinomycetota</taxon>
        <taxon>Actinomycetes</taxon>
        <taxon>Propionibacteriales</taxon>
        <taxon>Nocardioidaceae</taxon>
        <taxon>Nocardioides</taxon>
    </lineage>
</organism>
<dbReference type="InterPro" id="IPR024775">
    <property type="entry name" value="DinB-like"/>
</dbReference>
<dbReference type="Gene3D" id="2.160.20.80">
    <property type="entry name" value="E3 ubiquitin-protein ligase SopA"/>
    <property type="match status" value="1"/>
</dbReference>
<evidence type="ECO:0000256" key="1">
    <source>
        <dbReference type="SAM" id="MobiDB-lite"/>
    </source>
</evidence>
<dbReference type="SUPFAM" id="SSF109854">
    <property type="entry name" value="DinB/YfiT-like putative metalloenzymes"/>
    <property type="match status" value="1"/>
</dbReference>
<dbReference type="STRING" id="1005945.SAMN05216561_11816"/>
<dbReference type="Pfam" id="PF00805">
    <property type="entry name" value="Pentapeptide"/>
    <property type="match status" value="1"/>
</dbReference>
<evidence type="ECO:0000313" key="3">
    <source>
        <dbReference type="EMBL" id="SFJ09050.1"/>
    </source>
</evidence>
<dbReference type="RefSeq" id="WP_091116316.1">
    <property type="nucleotide sequence ID" value="NZ_BKAF01000022.1"/>
</dbReference>